<proteinExistence type="predicted"/>
<organism evidence="1 2">
    <name type="scientific">Leeia aquatica</name>
    <dbReference type="NCBI Taxonomy" id="2725557"/>
    <lineage>
        <taxon>Bacteria</taxon>
        <taxon>Pseudomonadati</taxon>
        <taxon>Pseudomonadota</taxon>
        <taxon>Betaproteobacteria</taxon>
        <taxon>Neisseriales</taxon>
        <taxon>Leeiaceae</taxon>
        <taxon>Leeia</taxon>
    </lineage>
</organism>
<name>A0A847SF54_9NEIS</name>
<dbReference type="InterPro" id="IPR016155">
    <property type="entry name" value="Mopterin_synth/thiamin_S_b"/>
</dbReference>
<protein>
    <submittedName>
        <fullName evidence="1">Molybdopterin converting factor subunit 1</fullName>
    </submittedName>
</protein>
<dbReference type="NCBIfam" id="TIGR01682">
    <property type="entry name" value="moaD"/>
    <property type="match status" value="1"/>
</dbReference>
<dbReference type="InterPro" id="IPR003749">
    <property type="entry name" value="ThiS/MoaD-like"/>
</dbReference>
<gene>
    <name evidence="1" type="primary">moaD</name>
    <name evidence="1" type="ORF">HF682_05365</name>
</gene>
<dbReference type="RefSeq" id="WP_168876191.1">
    <property type="nucleotide sequence ID" value="NZ_JABAIM010000001.1"/>
</dbReference>
<evidence type="ECO:0000313" key="2">
    <source>
        <dbReference type="Proteomes" id="UP000587991"/>
    </source>
</evidence>
<accession>A0A847SF54</accession>
<dbReference type="Gene3D" id="3.10.20.30">
    <property type="match status" value="1"/>
</dbReference>
<sequence>MKTLKLLYFARLREEFQRAEESVVLPDTVATVNDLVAWLASRGGVWQDEFSGQKLFRVAIDQVLADGSAALPAQGEIALFPPVTGG</sequence>
<dbReference type="Pfam" id="PF02597">
    <property type="entry name" value="ThiS"/>
    <property type="match status" value="1"/>
</dbReference>
<dbReference type="SUPFAM" id="SSF54285">
    <property type="entry name" value="MoaD/ThiS"/>
    <property type="match status" value="1"/>
</dbReference>
<dbReference type="CDD" id="cd00754">
    <property type="entry name" value="Ubl_MoaD"/>
    <property type="match status" value="1"/>
</dbReference>
<dbReference type="EMBL" id="JABAIM010000001">
    <property type="protein sequence ID" value="NLR74582.1"/>
    <property type="molecule type" value="Genomic_DNA"/>
</dbReference>
<reference evidence="1 2" key="1">
    <citation type="submission" date="2020-04" db="EMBL/GenBank/DDBJ databases">
        <title>Draft genome of Leeia sp. IMCC25680.</title>
        <authorList>
            <person name="Song J."/>
            <person name="Cho J.-C."/>
        </authorList>
    </citation>
    <scope>NUCLEOTIDE SEQUENCE [LARGE SCALE GENOMIC DNA]</scope>
    <source>
        <strain evidence="1 2">IMCC25680</strain>
    </source>
</reference>
<dbReference type="InterPro" id="IPR012675">
    <property type="entry name" value="Beta-grasp_dom_sf"/>
</dbReference>
<dbReference type="AlphaFoldDB" id="A0A847SF54"/>
<dbReference type="Proteomes" id="UP000587991">
    <property type="component" value="Unassembled WGS sequence"/>
</dbReference>
<evidence type="ECO:0000313" key="1">
    <source>
        <dbReference type="EMBL" id="NLR74582.1"/>
    </source>
</evidence>
<comment type="caution">
    <text evidence="1">The sequence shown here is derived from an EMBL/GenBank/DDBJ whole genome shotgun (WGS) entry which is preliminary data.</text>
</comment>
<keyword evidence="2" id="KW-1185">Reference proteome</keyword>